<name>A0A0E9TGL9_ANGAN</name>
<sequence>MWGYKCVIIYCRRIT</sequence>
<accession>A0A0E9TGL9</accession>
<reference evidence="1" key="1">
    <citation type="submission" date="2014-11" db="EMBL/GenBank/DDBJ databases">
        <authorList>
            <person name="Amaro Gonzalez C."/>
        </authorList>
    </citation>
    <scope>NUCLEOTIDE SEQUENCE</scope>
</reference>
<proteinExistence type="predicted"/>
<reference evidence="1" key="2">
    <citation type="journal article" date="2015" name="Fish Shellfish Immunol.">
        <title>Early steps in the European eel (Anguilla anguilla)-Vibrio vulnificus interaction in the gills: Role of the RtxA13 toxin.</title>
        <authorList>
            <person name="Callol A."/>
            <person name="Pajuelo D."/>
            <person name="Ebbesson L."/>
            <person name="Teles M."/>
            <person name="MacKenzie S."/>
            <person name="Amaro C."/>
        </authorList>
    </citation>
    <scope>NUCLEOTIDE SEQUENCE</scope>
</reference>
<organism evidence="1">
    <name type="scientific">Anguilla anguilla</name>
    <name type="common">European freshwater eel</name>
    <name type="synonym">Muraena anguilla</name>
    <dbReference type="NCBI Taxonomy" id="7936"/>
    <lineage>
        <taxon>Eukaryota</taxon>
        <taxon>Metazoa</taxon>
        <taxon>Chordata</taxon>
        <taxon>Craniata</taxon>
        <taxon>Vertebrata</taxon>
        <taxon>Euteleostomi</taxon>
        <taxon>Actinopterygii</taxon>
        <taxon>Neopterygii</taxon>
        <taxon>Teleostei</taxon>
        <taxon>Anguilliformes</taxon>
        <taxon>Anguillidae</taxon>
        <taxon>Anguilla</taxon>
    </lineage>
</organism>
<dbReference type="EMBL" id="GBXM01056512">
    <property type="protein sequence ID" value="JAH52065.1"/>
    <property type="molecule type" value="Transcribed_RNA"/>
</dbReference>
<protein>
    <submittedName>
        <fullName evidence="1">Uncharacterized protein</fullName>
    </submittedName>
</protein>
<evidence type="ECO:0000313" key="1">
    <source>
        <dbReference type="EMBL" id="JAH52065.1"/>
    </source>
</evidence>